<feature type="domain" description="RanBP2-type" evidence="12">
    <location>
        <begin position="271"/>
        <end position="290"/>
    </location>
</feature>
<organism evidence="13 14">
    <name type="scientific">Fraxinus pennsylvanica</name>
    <dbReference type="NCBI Taxonomy" id="56036"/>
    <lineage>
        <taxon>Eukaryota</taxon>
        <taxon>Viridiplantae</taxon>
        <taxon>Streptophyta</taxon>
        <taxon>Embryophyta</taxon>
        <taxon>Tracheophyta</taxon>
        <taxon>Spermatophyta</taxon>
        <taxon>Magnoliopsida</taxon>
        <taxon>eudicotyledons</taxon>
        <taxon>Gunneridae</taxon>
        <taxon>Pentapetalae</taxon>
        <taxon>asterids</taxon>
        <taxon>lamiids</taxon>
        <taxon>Lamiales</taxon>
        <taxon>Oleaceae</taxon>
        <taxon>Oleeae</taxon>
        <taxon>Fraxinus</taxon>
    </lineage>
</organism>
<evidence type="ECO:0000313" key="14">
    <source>
        <dbReference type="Proteomes" id="UP000834106"/>
    </source>
</evidence>
<evidence type="ECO:0000256" key="10">
    <source>
        <dbReference type="ARBA" id="ARBA00023136"/>
    </source>
</evidence>
<dbReference type="EMBL" id="OU503048">
    <property type="protein sequence ID" value="CAI9773571.1"/>
    <property type="molecule type" value="Genomic_DNA"/>
</dbReference>
<dbReference type="FunFam" id="1.20.1540.10:FF:000026">
    <property type="entry name" value="Rhomboid-like protein 14, mitochondrial"/>
    <property type="match status" value="1"/>
</dbReference>
<evidence type="ECO:0000256" key="6">
    <source>
        <dbReference type="ARBA" id="ARBA00022771"/>
    </source>
</evidence>
<dbReference type="InterPro" id="IPR001876">
    <property type="entry name" value="Znf_RanBP2"/>
</dbReference>
<dbReference type="GO" id="GO:0004252">
    <property type="term" value="F:serine-type endopeptidase activity"/>
    <property type="evidence" value="ECO:0007669"/>
    <property type="project" value="InterPro"/>
</dbReference>
<dbReference type="AlphaFoldDB" id="A0AAD1ZSU1"/>
<dbReference type="InterPro" id="IPR036443">
    <property type="entry name" value="Znf_RanBP2_sf"/>
</dbReference>
<proteinExistence type="inferred from homology"/>
<keyword evidence="9 11" id="KW-1133">Transmembrane helix</keyword>
<dbReference type="InterPro" id="IPR022764">
    <property type="entry name" value="Peptidase_S54_rhomboid_dom"/>
</dbReference>
<comment type="subcellular location">
    <subcellularLocation>
        <location evidence="1">Membrane</location>
        <topology evidence="1">Multi-pass membrane protein</topology>
    </subcellularLocation>
</comment>
<evidence type="ECO:0000313" key="13">
    <source>
        <dbReference type="EMBL" id="CAI9773571.1"/>
    </source>
</evidence>
<comment type="similarity">
    <text evidence="2">Belongs to the peptidase S54 family.</text>
</comment>
<dbReference type="GO" id="GO:0008270">
    <property type="term" value="F:zinc ion binding"/>
    <property type="evidence" value="ECO:0007669"/>
    <property type="project" value="UniProtKB-KW"/>
</dbReference>
<keyword evidence="3" id="KW-0645">Protease</keyword>
<evidence type="ECO:0000259" key="12">
    <source>
        <dbReference type="PROSITE" id="PS01358"/>
    </source>
</evidence>
<keyword evidence="6" id="KW-0863">Zinc-finger</keyword>
<accession>A0AAD1ZSU1</accession>
<feature type="transmembrane region" description="Helical" evidence="11">
    <location>
        <begin position="75"/>
        <end position="93"/>
    </location>
</feature>
<evidence type="ECO:0000256" key="8">
    <source>
        <dbReference type="ARBA" id="ARBA00022833"/>
    </source>
</evidence>
<protein>
    <recommendedName>
        <fullName evidence="12">RanBP2-type domain-containing protein</fullName>
    </recommendedName>
</protein>
<evidence type="ECO:0000256" key="1">
    <source>
        <dbReference type="ARBA" id="ARBA00004141"/>
    </source>
</evidence>
<keyword evidence="8" id="KW-0862">Zinc</keyword>
<dbReference type="PROSITE" id="PS01358">
    <property type="entry name" value="ZF_RANBP2_1"/>
    <property type="match status" value="1"/>
</dbReference>
<dbReference type="GO" id="GO:0016020">
    <property type="term" value="C:membrane"/>
    <property type="evidence" value="ECO:0007669"/>
    <property type="project" value="UniProtKB-SubCell"/>
</dbReference>
<dbReference type="SUPFAM" id="SSF90209">
    <property type="entry name" value="Ran binding protein zinc finger-like"/>
    <property type="match status" value="1"/>
</dbReference>
<gene>
    <name evidence="13" type="ORF">FPE_LOCUS21001</name>
</gene>
<reference evidence="13" key="1">
    <citation type="submission" date="2023-05" db="EMBL/GenBank/DDBJ databases">
        <authorList>
            <person name="Huff M."/>
        </authorList>
    </citation>
    <scope>NUCLEOTIDE SEQUENCE</scope>
</reference>
<keyword evidence="7" id="KW-0378">Hydrolase</keyword>
<name>A0AAD1ZSU1_9LAMI</name>
<dbReference type="Gene3D" id="1.20.1540.10">
    <property type="entry name" value="Rhomboid-like"/>
    <property type="match status" value="1"/>
</dbReference>
<keyword evidence="5" id="KW-0479">Metal-binding</keyword>
<evidence type="ECO:0000256" key="11">
    <source>
        <dbReference type="SAM" id="Phobius"/>
    </source>
</evidence>
<keyword evidence="10 11" id="KW-0472">Membrane</keyword>
<evidence type="ECO:0000256" key="9">
    <source>
        <dbReference type="ARBA" id="ARBA00022989"/>
    </source>
</evidence>
<evidence type="ECO:0000256" key="5">
    <source>
        <dbReference type="ARBA" id="ARBA00022723"/>
    </source>
</evidence>
<feature type="transmembrane region" description="Helical" evidence="11">
    <location>
        <begin position="183"/>
        <end position="214"/>
    </location>
</feature>
<evidence type="ECO:0000256" key="3">
    <source>
        <dbReference type="ARBA" id="ARBA00022670"/>
    </source>
</evidence>
<dbReference type="Proteomes" id="UP000834106">
    <property type="component" value="Chromosome 13"/>
</dbReference>
<feature type="transmembrane region" description="Helical" evidence="11">
    <location>
        <begin position="146"/>
        <end position="163"/>
    </location>
</feature>
<dbReference type="Gene3D" id="2.30.30.380">
    <property type="entry name" value="Zn-finger domain of Sec23/24"/>
    <property type="match status" value="1"/>
</dbReference>
<keyword evidence="14" id="KW-1185">Reference proteome</keyword>
<evidence type="ECO:0000256" key="2">
    <source>
        <dbReference type="ARBA" id="ARBA00009045"/>
    </source>
</evidence>
<dbReference type="InterPro" id="IPR035952">
    <property type="entry name" value="Rhomboid-like_sf"/>
</dbReference>
<keyword evidence="4 11" id="KW-0812">Transmembrane</keyword>
<dbReference type="Pfam" id="PF01694">
    <property type="entry name" value="Rhomboid"/>
    <property type="match status" value="1"/>
</dbReference>
<feature type="transmembrane region" description="Helical" evidence="11">
    <location>
        <begin position="113"/>
        <end position="134"/>
    </location>
</feature>
<dbReference type="SUPFAM" id="SSF144091">
    <property type="entry name" value="Rhomboid-like"/>
    <property type="match status" value="1"/>
</dbReference>
<evidence type="ECO:0000256" key="4">
    <source>
        <dbReference type="ARBA" id="ARBA00022692"/>
    </source>
</evidence>
<sequence>MNGGRRRGGMLPLLALHALSEYYRLDRKPPVTAGLIAANTIIYLRPGYLNRILPTLNEVWFNPHLILKHKDLKRFLLSAFYHIGDSHLVYNMLSLLWKGIQLENSMGSVEYASMIATLVGMSQGMTLLLAKFLLLFDYERAYYNEYAVGFSGVLFALKVVLYSQSDNYTYVQGIMVPSRYAAWAELILIQMFVPGVSFLGHLGGILAGLLYLFVRSSYSGPDPLTKIIRGVTSILRWPLQSLLGMFRFSRRRIHGGGTVGGSRSRHVSGVWRCQACTFDNSDWLSVCEMCGTHCDDGLSSLDTPSRFDDLALDELRQRRVQRFGR</sequence>
<dbReference type="PANTHER" id="PTHR43066:SF1">
    <property type="entry name" value="RHOMBOID PROTEIN 2"/>
    <property type="match status" value="1"/>
</dbReference>
<dbReference type="GO" id="GO:0006508">
    <property type="term" value="P:proteolysis"/>
    <property type="evidence" value="ECO:0007669"/>
    <property type="project" value="UniProtKB-KW"/>
</dbReference>
<dbReference type="PANTHER" id="PTHR43066">
    <property type="entry name" value="RHOMBOID-RELATED PROTEIN"/>
    <property type="match status" value="1"/>
</dbReference>
<dbReference type="SMART" id="SM00547">
    <property type="entry name" value="ZnF_RBZ"/>
    <property type="match status" value="1"/>
</dbReference>
<evidence type="ECO:0000256" key="7">
    <source>
        <dbReference type="ARBA" id="ARBA00022801"/>
    </source>
</evidence>